<proteinExistence type="predicted"/>
<feature type="region of interest" description="Disordered" evidence="1">
    <location>
        <begin position="241"/>
        <end position="331"/>
    </location>
</feature>
<gene>
    <name evidence="2" type="ORF">AAFC00_003334</name>
</gene>
<feature type="region of interest" description="Disordered" evidence="1">
    <location>
        <begin position="1"/>
        <end position="196"/>
    </location>
</feature>
<comment type="caution">
    <text evidence="2">The sequence shown here is derived from an EMBL/GenBank/DDBJ whole genome shotgun (WGS) entry which is preliminary data.</text>
</comment>
<keyword evidence="3" id="KW-1185">Reference proteome</keyword>
<feature type="compositionally biased region" description="Low complexity" evidence="1">
    <location>
        <begin position="134"/>
        <end position="143"/>
    </location>
</feature>
<dbReference type="Proteomes" id="UP001562354">
    <property type="component" value="Unassembled WGS sequence"/>
</dbReference>
<evidence type="ECO:0000256" key="1">
    <source>
        <dbReference type="SAM" id="MobiDB-lite"/>
    </source>
</evidence>
<dbReference type="RefSeq" id="XP_069199297.1">
    <property type="nucleotide sequence ID" value="XM_069342792.1"/>
</dbReference>
<sequence>MTTVAAMAVPRQPFSALASPRLQHLQSSKNRQNGLPRSPLCSDNKPSVSVPAEISSFNPPTKRRVSPSDMEDEFDAENIDPSSLLSSSKRSKTNDGNPLKAASSSLSPAFSLISTPNFSFKSNSSTSMPPPSSAPSRRQTPSQRLRANMSSPRVPLTAPAGRSPKAKRDSRGRRVSVPCSRTEPKSIARASSSSSALPFSLDAALAGSLSKPSAPKPAVKTIEESMPQDWFFDIYEDSPEEEAANLMEHSTLTLDLSSDDESAKLKRNDIGKENVAPPDYESPSISSGGSRALSETSSVTRSGKHAVTRRKIIKPDEMDDGERSPLSDLETEDFFGSGVGKDDFFVVPGSPAKNDKISVAEVIAGNDTVSTASPATGDEDDLVIGSRDESEENVPIMENASTPKTVKATSLTLTSVANQEGDSEGEILIWEDHSDTGLVGA</sequence>
<feature type="compositionally biased region" description="Acidic residues" evidence="1">
    <location>
        <begin position="69"/>
        <end position="78"/>
    </location>
</feature>
<feature type="compositionally biased region" description="Polar residues" evidence="1">
    <location>
        <begin position="283"/>
        <end position="301"/>
    </location>
</feature>
<feature type="compositionally biased region" description="Polar residues" evidence="1">
    <location>
        <begin position="24"/>
        <end position="35"/>
    </location>
</feature>
<feature type="compositionally biased region" description="Basic residues" evidence="1">
    <location>
        <begin position="164"/>
        <end position="174"/>
    </location>
</feature>
<evidence type="ECO:0000313" key="3">
    <source>
        <dbReference type="Proteomes" id="UP001562354"/>
    </source>
</evidence>
<feature type="region of interest" description="Disordered" evidence="1">
    <location>
        <begin position="369"/>
        <end position="393"/>
    </location>
</feature>
<name>A0ABR3PBD2_9PEZI</name>
<feature type="compositionally biased region" description="Low complexity" evidence="1">
    <location>
        <begin position="99"/>
        <end position="114"/>
    </location>
</feature>
<feature type="compositionally biased region" description="Basic and acidic residues" evidence="1">
    <location>
        <begin position="313"/>
        <end position="325"/>
    </location>
</feature>
<reference evidence="2 3" key="1">
    <citation type="submission" date="2024-07" db="EMBL/GenBank/DDBJ databases">
        <title>Draft sequence of the Neodothiora populina.</title>
        <authorList>
            <person name="Drown D.D."/>
            <person name="Schuette U.S."/>
            <person name="Buechlein A.B."/>
            <person name="Rusch D.R."/>
            <person name="Winton L.W."/>
            <person name="Adams G.A."/>
        </authorList>
    </citation>
    <scope>NUCLEOTIDE SEQUENCE [LARGE SCALE GENOMIC DNA]</scope>
    <source>
        <strain evidence="2 3">CPC 39397</strain>
    </source>
</reference>
<feature type="compositionally biased region" description="Basic and acidic residues" evidence="1">
    <location>
        <begin position="261"/>
        <end position="272"/>
    </location>
</feature>
<evidence type="ECO:0008006" key="4">
    <source>
        <dbReference type="Google" id="ProtNLM"/>
    </source>
</evidence>
<feature type="compositionally biased region" description="Low complexity" evidence="1">
    <location>
        <begin position="187"/>
        <end position="196"/>
    </location>
</feature>
<accession>A0ABR3PBD2</accession>
<dbReference type="GeneID" id="95977036"/>
<feature type="compositionally biased region" description="Basic residues" evidence="1">
    <location>
        <begin position="302"/>
        <end position="312"/>
    </location>
</feature>
<evidence type="ECO:0000313" key="2">
    <source>
        <dbReference type="EMBL" id="KAL1303021.1"/>
    </source>
</evidence>
<dbReference type="EMBL" id="JBFMKM010000012">
    <property type="protein sequence ID" value="KAL1303021.1"/>
    <property type="molecule type" value="Genomic_DNA"/>
</dbReference>
<organism evidence="2 3">
    <name type="scientific">Neodothiora populina</name>
    <dbReference type="NCBI Taxonomy" id="2781224"/>
    <lineage>
        <taxon>Eukaryota</taxon>
        <taxon>Fungi</taxon>
        <taxon>Dikarya</taxon>
        <taxon>Ascomycota</taxon>
        <taxon>Pezizomycotina</taxon>
        <taxon>Dothideomycetes</taxon>
        <taxon>Dothideomycetidae</taxon>
        <taxon>Dothideales</taxon>
        <taxon>Dothioraceae</taxon>
        <taxon>Neodothiora</taxon>
    </lineage>
</organism>
<protein>
    <recommendedName>
        <fullName evidence="4">Thymidylate kinase</fullName>
    </recommendedName>
</protein>